<dbReference type="Proteomes" id="UP000102606">
    <property type="component" value="Segment"/>
</dbReference>
<gene>
    <name evidence="4" type="primary">UL33</name>
</gene>
<reference evidence="4 5" key="1">
    <citation type="journal article" date="2015" name="Virology">
        <title>Genomic characterization of emergent pseudorabies virus in China reveals marked sequence divergence: Evidence for the existence of two major genotypes.</title>
        <authorList>
            <person name="Ye C."/>
            <person name="Zhang Q.Z."/>
            <person name="Tian Z.J."/>
            <person name="Zheng H."/>
            <person name="Zhao K."/>
            <person name="Liu F."/>
            <person name="Guo J.C."/>
            <person name="Tong W."/>
            <person name="Jiang C.G."/>
            <person name="Wang S.J."/>
            <person name="Shi M."/>
            <person name="Chang X.B."/>
            <person name="Jiang Y.F."/>
            <person name="Peng J.M."/>
            <person name="Zhou Y.J."/>
            <person name="Tang Y.D."/>
            <person name="Sun M.X."/>
            <person name="Cai X.H."/>
            <person name="An T.Q."/>
            <person name="Tong G.Z."/>
        </authorList>
    </citation>
    <scope>NUCLEOTIDE SEQUENCE [LARGE SCALE GENOMIC DNA]</scope>
    <source>
        <strain evidence="4">JS-2012</strain>
    </source>
</reference>
<accession>A0A0H4M503</accession>
<keyword evidence="2" id="KW-1188">Viral release from host cell</keyword>
<dbReference type="HAMAP" id="MF_04015">
    <property type="entry name" value="HSV_TRM2"/>
    <property type="match status" value="1"/>
</dbReference>
<evidence type="ECO:0000313" key="4">
    <source>
        <dbReference type="EMBL" id="AKP23830.1"/>
    </source>
</evidence>
<evidence type="ECO:0000256" key="3">
    <source>
        <dbReference type="ARBA" id="ARBA00023219"/>
    </source>
</evidence>
<dbReference type="GO" id="GO:0019073">
    <property type="term" value="P:viral DNA genome packaging"/>
    <property type="evidence" value="ECO:0007669"/>
    <property type="project" value="InterPro"/>
</dbReference>
<dbReference type="EMBL" id="KP257591">
    <property type="protein sequence ID" value="AKP23830.1"/>
    <property type="molecule type" value="Genomic_DNA"/>
</dbReference>
<sequence length="118" mass="12919">MACDGGGSGGGAVDLRAAIPEAALRDFDVDFLEANYLPPRVRVWFEDVMPRELEVILPTTDAKLNYLAHTQRLAAATSERDCAHGEALRARRDRFAAAVNKFLDLHQVLRDGVELGAL</sequence>
<dbReference type="Pfam" id="PF03581">
    <property type="entry name" value="Herpes_UL33"/>
    <property type="match status" value="1"/>
</dbReference>
<dbReference type="InterPro" id="IPR005208">
    <property type="entry name" value="Herpes_TT2"/>
</dbReference>
<name>A0A0H4M503_SUHV</name>
<evidence type="ECO:0000256" key="1">
    <source>
        <dbReference type="ARBA" id="ARBA00022562"/>
    </source>
</evidence>
<keyword evidence="1" id="KW-1048">Host nucleus</keyword>
<protein>
    <submittedName>
        <fullName evidence="4">UL33 protein</fullName>
    </submittedName>
</protein>
<organism evidence="4 5">
    <name type="scientific">Suid herpesvirus 1</name>
    <name type="common">SuHV-1</name>
    <name type="synonym">Pseudorabies virus</name>
    <dbReference type="NCBI Taxonomy" id="10345"/>
    <lineage>
        <taxon>Viruses</taxon>
        <taxon>Duplodnaviria</taxon>
        <taxon>Heunggongvirae</taxon>
        <taxon>Peploviricota</taxon>
        <taxon>Herviviricetes</taxon>
        <taxon>Herpesvirales</taxon>
        <taxon>Orthoherpesviridae</taxon>
        <taxon>Alphaherpesvirinae</taxon>
        <taxon>Varicellovirus</taxon>
        <taxon>Varicellovirus suidalpha1</taxon>
    </lineage>
</organism>
<proteinExistence type="inferred from homology"/>
<keyword evidence="3" id="KW-0231">Viral genome packaging</keyword>
<evidence type="ECO:0000313" key="5">
    <source>
        <dbReference type="Proteomes" id="UP000102606"/>
    </source>
</evidence>
<evidence type="ECO:0000256" key="2">
    <source>
        <dbReference type="ARBA" id="ARBA00022612"/>
    </source>
</evidence>